<keyword evidence="2" id="KW-1185">Reference proteome</keyword>
<gene>
    <name evidence="1" type="ORF">JZX89_25775</name>
</gene>
<evidence type="ECO:0000313" key="2">
    <source>
        <dbReference type="Proteomes" id="UP000664699"/>
    </source>
</evidence>
<protein>
    <submittedName>
        <fullName evidence="1">Uncharacterized protein</fullName>
    </submittedName>
</protein>
<accession>A0ABS3EQ60</accession>
<comment type="caution">
    <text evidence="1">The sequence shown here is derived from an EMBL/GenBank/DDBJ whole genome shotgun (WGS) entry which is preliminary data.</text>
</comment>
<dbReference type="EMBL" id="JAFLNA010000018">
    <property type="protein sequence ID" value="MBO0134151.1"/>
    <property type="molecule type" value="Genomic_DNA"/>
</dbReference>
<evidence type="ECO:0000313" key="1">
    <source>
        <dbReference type="EMBL" id="MBO0134151.1"/>
    </source>
</evidence>
<dbReference type="RefSeq" id="WP_207135770.1">
    <property type="nucleotide sequence ID" value="NZ_JAFLNA010000018.1"/>
</dbReference>
<sequence>MSGDVSQIFYTYSPCRWTEGERRWKDDDAGFDIFDTYEAAKEDALKLREDILGQGETPWTPVQIENLVIAPMNRENLLLLSNSGFEAAVIEHEVLDVID</sequence>
<name>A0ABS3EQ60_9HYPH</name>
<proteinExistence type="predicted"/>
<reference evidence="1 2" key="1">
    <citation type="submission" date="2021-03" db="EMBL/GenBank/DDBJ databases">
        <title>Whole genome sequence of Agrobacterium sp. strain Rnr.</title>
        <authorList>
            <person name="Mafakheri H."/>
            <person name="Taghavi S.M."/>
            <person name="Nemanja K."/>
            <person name="Osdaghi E."/>
        </authorList>
    </citation>
    <scope>NUCLEOTIDE SEQUENCE [LARGE SCALE GENOMIC DNA]</scope>
    <source>
        <strain evidence="1 2">Rnr</strain>
    </source>
</reference>
<organism evidence="1 2">
    <name type="scientific">Agrobacterium burrii</name>
    <dbReference type="NCBI Taxonomy" id="2815339"/>
    <lineage>
        <taxon>Bacteria</taxon>
        <taxon>Pseudomonadati</taxon>
        <taxon>Pseudomonadota</taxon>
        <taxon>Alphaproteobacteria</taxon>
        <taxon>Hyphomicrobiales</taxon>
        <taxon>Rhizobiaceae</taxon>
        <taxon>Rhizobium/Agrobacterium group</taxon>
        <taxon>Agrobacterium</taxon>
        <taxon>Agrobacterium tumefaciens complex</taxon>
    </lineage>
</organism>
<dbReference type="Proteomes" id="UP000664699">
    <property type="component" value="Unassembled WGS sequence"/>
</dbReference>